<comment type="caution">
    <text evidence="2">The sequence shown here is derived from an EMBL/GenBank/DDBJ whole genome shotgun (WGS) entry which is preliminary data.</text>
</comment>
<name>A0A1F4Q3G6_UNCSA</name>
<accession>A0A1F4Q3G6</accession>
<proteinExistence type="predicted"/>
<evidence type="ECO:0000313" key="3">
    <source>
        <dbReference type="Proteomes" id="UP000178724"/>
    </source>
</evidence>
<sequence>MSGAVFLTAVEKALKSPDNEQFEPCDNYATPINDDQKLAALSHEIARAIVDGNRVPAGQPVATDVTPAGPLSESQKNYAIEQIAKLLSEGKKDPADGQVIQPPIVKKGVKLLDLLNRSIPAQARLIMGCWLKGVFPGLVKLNVNASDIEEIMRAAANQPAGESGGAIDPTLTLKAKPSLPSPLAGASFAIPTVEAYYADAADKALPENCVYQIGDQSLDVKMTELTKGPRLRLSQNGVEVVATPVKVSSLQASMAAAGTYEVKLQCPEVPEPLSLGNLTVGAARTPVPVPHRVEAPAGTETQVPVPAESRAELPHATVPQKPAEDEDGGSATAQ</sequence>
<evidence type="ECO:0000256" key="1">
    <source>
        <dbReference type="SAM" id="MobiDB-lite"/>
    </source>
</evidence>
<reference evidence="2 3" key="1">
    <citation type="journal article" date="2016" name="Nat. Commun.">
        <title>Thousands of microbial genomes shed light on interconnected biogeochemical processes in an aquifer system.</title>
        <authorList>
            <person name="Anantharaman K."/>
            <person name="Brown C.T."/>
            <person name="Hug L.A."/>
            <person name="Sharon I."/>
            <person name="Castelle C.J."/>
            <person name="Probst A.J."/>
            <person name="Thomas B.C."/>
            <person name="Singh A."/>
            <person name="Wilkins M.J."/>
            <person name="Karaoz U."/>
            <person name="Brodie E.L."/>
            <person name="Williams K.H."/>
            <person name="Hubbard S.S."/>
            <person name="Banfield J.F."/>
        </authorList>
    </citation>
    <scope>NUCLEOTIDE SEQUENCE [LARGE SCALE GENOMIC DNA]</scope>
</reference>
<protein>
    <submittedName>
        <fullName evidence="2">Uncharacterized protein</fullName>
    </submittedName>
</protein>
<evidence type="ECO:0000313" key="2">
    <source>
        <dbReference type="EMBL" id="OGB90399.1"/>
    </source>
</evidence>
<dbReference type="EMBL" id="METM01000010">
    <property type="protein sequence ID" value="OGB90399.1"/>
    <property type="molecule type" value="Genomic_DNA"/>
</dbReference>
<feature type="region of interest" description="Disordered" evidence="1">
    <location>
        <begin position="290"/>
        <end position="334"/>
    </location>
</feature>
<dbReference type="Proteomes" id="UP000178724">
    <property type="component" value="Unassembled WGS sequence"/>
</dbReference>
<organism evidence="2 3">
    <name type="scientific">candidate division WOR-1 bacterium RIFCSPHIGHO2_01_FULL_53_15</name>
    <dbReference type="NCBI Taxonomy" id="1802564"/>
    <lineage>
        <taxon>Bacteria</taxon>
        <taxon>Bacillati</taxon>
        <taxon>Saganbacteria</taxon>
    </lineage>
</organism>
<dbReference type="AlphaFoldDB" id="A0A1F4Q3G6"/>
<gene>
    <name evidence="2" type="ORF">A2625_01405</name>
</gene>